<reference evidence="2" key="1">
    <citation type="submission" date="2018-01" db="EMBL/GenBank/DDBJ databases">
        <authorList>
            <person name="Mao J.F."/>
        </authorList>
    </citation>
    <scope>NUCLEOTIDE SEQUENCE</scope>
    <source>
        <strain evidence="2">Huo1</strain>
        <tissue evidence="2">Leaf</tissue>
    </source>
</reference>
<organism evidence="2">
    <name type="scientific">Salvia splendens</name>
    <name type="common">Scarlet sage</name>
    <dbReference type="NCBI Taxonomy" id="180675"/>
    <lineage>
        <taxon>Eukaryota</taxon>
        <taxon>Viridiplantae</taxon>
        <taxon>Streptophyta</taxon>
        <taxon>Embryophyta</taxon>
        <taxon>Tracheophyta</taxon>
        <taxon>Spermatophyta</taxon>
        <taxon>Magnoliopsida</taxon>
        <taxon>eudicotyledons</taxon>
        <taxon>Gunneridae</taxon>
        <taxon>Pentapetalae</taxon>
        <taxon>asterids</taxon>
        <taxon>lamiids</taxon>
        <taxon>Lamiales</taxon>
        <taxon>Lamiaceae</taxon>
        <taxon>Nepetoideae</taxon>
        <taxon>Mentheae</taxon>
        <taxon>Salviinae</taxon>
        <taxon>Salvia</taxon>
        <taxon>Salvia subgen. Calosphace</taxon>
        <taxon>core Calosphace</taxon>
    </lineage>
</organism>
<gene>
    <name evidence="2" type="ORF">SASPL_108410</name>
</gene>
<dbReference type="EMBL" id="PNBA02000003">
    <property type="protein sequence ID" value="KAG6430345.1"/>
    <property type="molecule type" value="Genomic_DNA"/>
</dbReference>
<keyword evidence="3" id="KW-1185">Reference proteome</keyword>
<dbReference type="Proteomes" id="UP000298416">
    <property type="component" value="Unassembled WGS sequence"/>
</dbReference>
<name>A0A8X8YEA4_SALSN</name>
<evidence type="ECO:0008006" key="4">
    <source>
        <dbReference type="Google" id="ProtNLM"/>
    </source>
</evidence>
<protein>
    <recommendedName>
        <fullName evidence="4">Ulp1 protease family, C-terminal catalytic domain-containing protein</fullName>
    </recommendedName>
</protein>
<dbReference type="AlphaFoldDB" id="A0A8X8YEA4"/>
<proteinExistence type="predicted"/>
<comment type="caution">
    <text evidence="2">The sequence shown here is derived from an EMBL/GenBank/DDBJ whole genome shotgun (WGS) entry which is preliminary data.</text>
</comment>
<sequence length="329" mass="37635">MGRGRGLVGRSGLSLNKANKLIIRKRARAKESLKRLNLQTSESDNADTFNVQEIDAVNDTPDKTKGSKRMKESTLNRNNPALYKNDEEQTEKVPKKGPATKNVNKEKVNKGKEKVQEGVEKEETDEEKIRHQTLKLKTSPRKIIEMFQSLNEEQMNEVIDMGFGELRNFGIAEVPGKMAFDLVKGFGEVDCTIQLENQRLEIYPEDVYLTLGLPIGGTLINRVNRQKKKPFFEEVARRFGKNVERILPEDLIKKVLKYKCGGEWFHKVFILIVDTVLINPCGDGKCRTHIDYLSRDISVVKDYNWCAYVLETLAVAVKNWRTTKNTPFT</sequence>
<feature type="compositionally biased region" description="Basic and acidic residues" evidence="1">
    <location>
        <begin position="84"/>
        <end position="94"/>
    </location>
</feature>
<feature type="region of interest" description="Disordered" evidence="1">
    <location>
        <begin position="58"/>
        <end position="132"/>
    </location>
</feature>
<dbReference type="PANTHER" id="PTHR34835">
    <property type="entry name" value="OS07G0283600 PROTEIN-RELATED"/>
    <property type="match status" value="1"/>
</dbReference>
<dbReference type="PANTHER" id="PTHR34835:SF90">
    <property type="entry name" value="AMINOTRANSFERASE-LIKE PLANT MOBILE DOMAIN-CONTAINING PROTEIN"/>
    <property type="match status" value="1"/>
</dbReference>
<evidence type="ECO:0000313" key="2">
    <source>
        <dbReference type="EMBL" id="KAG6430345.1"/>
    </source>
</evidence>
<accession>A0A8X8YEA4</accession>
<feature type="compositionally biased region" description="Basic and acidic residues" evidence="1">
    <location>
        <begin position="103"/>
        <end position="121"/>
    </location>
</feature>
<feature type="compositionally biased region" description="Basic and acidic residues" evidence="1">
    <location>
        <begin position="60"/>
        <end position="74"/>
    </location>
</feature>
<evidence type="ECO:0000313" key="3">
    <source>
        <dbReference type="Proteomes" id="UP000298416"/>
    </source>
</evidence>
<reference evidence="2" key="2">
    <citation type="submission" date="2020-08" db="EMBL/GenBank/DDBJ databases">
        <title>Plant Genome Project.</title>
        <authorList>
            <person name="Zhang R.-G."/>
        </authorList>
    </citation>
    <scope>NUCLEOTIDE SEQUENCE</scope>
    <source>
        <strain evidence="2">Huo1</strain>
        <tissue evidence="2">Leaf</tissue>
    </source>
</reference>
<evidence type="ECO:0000256" key="1">
    <source>
        <dbReference type="SAM" id="MobiDB-lite"/>
    </source>
</evidence>